<sequence>MDFVADAFKVFLFVQIAVHHKEQGERREVGGVRRLHISTMFPQAETAAAVEADAPCGNVGCGRLHFQHDRLSGLPDEGIEDAPSQSAAAQVGAGGQVFPIKEPVQGPIVEQSGKRPVFHNDLRVEKWVVVGVLALPLQWTAFFGRESVRHEPFGFSIIRVCRFYRYEFHFCLFFGLVLQKYKVRFALSIKKCNFVVKRKEKEEMTGLLWLFTGLVCGAGVVFLWTKARVSSLQTLLQAREEEMEKRRLDMEELAGRQSQDFKEREGRMENRLAELQERCETLNRENKGLAADKQTVEKELVLVREQMVREAEERNRRFKEQLNLMQEQLQNATREILGQRTRELSQQNTVQMTAIIDPLKETIREMRTAMDNSRDTHNKNTASLEKAIEEVMRRTREIGAEADKLASALRNENKVQGNWGELILDELLESQGLKEGIHYEKQVTLRDRTGKAILNEESGKRMIPDTILHYPDGKDAVIDSKVSLTAFVDYQNAETDEARAEALQRHVRSVRQHVAELARKDYSAYIKLPRQALNYVIMFVPNEGALQLALAEAPELWREAFSKGVFITGEQNLTAALRIIQIAWTQMQQAQNQEAIYDTARMLLDRVADFIGHFETVGQKLQDASSSFSKAADKLKDGRLSVVGAANKLIKLGAKASAKKVIPEENEPLRGVEGTAEAPAGLQG</sequence>
<evidence type="ECO:0000256" key="4">
    <source>
        <dbReference type="ARBA" id="ARBA00023172"/>
    </source>
</evidence>
<evidence type="ECO:0000256" key="3">
    <source>
        <dbReference type="ARBA" id="ARBA00023054"/>
    </source>
</evidence>
<comment type="similarity">
    <text evidence="2">Belongs to the RmuC family.</text>
</comment>
<feature type="coiled-coil region" evidence="5">
    <location>
        <begin position="258"/>
        <end position="342"/>
    </location>
</feature>
<dbReference type="HOGENOM" id="CLU_024057_0_1_10"/>
<gene>
    <name evidence="8" type="ORF">HMPREF9442_02577</name>
</gene>
<dbReference type="STRING" id="762982.HMPREF9442_02577"/>
<evidence type="ECO:0000256" key="1">
    <source>
        <dbReference type="ARBA" id="ARBA00003416"/>
    </source>
</evidence>
<evidence type="ECO:0000256" key="7">
    <source>
        <dbReference type="SAM" id="Phobius"/>
    </source>
</evidence>
<feature type="transmembrane region" description="Helical" evidence="7">
    <location>
        <begin position="207"/>
        <end position="225"/>
    </location>
</feature>
<organism evidence="8 9">
    <name type="scientific">Paraprevotella xylaniphila YIT 11841</name>
    <dbReference type="NCBI Taxonomy" id="762982"/>
    <lineage>
        <taxon>Bacteria</taxon>
        <taxon>Pseudomonadati</taxon>
        <taxon>Bacteroidota</taxon>
        <taxon>Bacteroidia</taxon>
        <taxon>Bacteroidales</taxon>
        <taxon>Prevotellaceae</taxon>
        <taxon>Paraprevotella</taxon>
    </lineage>
</organism>
<evidence type="ECO:0000256" key="2">
    <source>
        <dbReference type="ARBA" id="ARBA00009840"/>
    </source>
</evidence>
<evidence type="ECO:0000256" key="5">
    <source>
        <dbReference type="SAM" id="Coils"/>
    </source>
</evidence>
<dbReference type="Pfam" id="PF02646">
    <property type="entry name" value="RmuC"/>
    <property type="match status" value="1"/>
</dbReference>
<dbReference type="EMBL" id="AFBR01000073">
    <property type="protein sequence ID" value="EGG51900.1"/>
    <property type="molecule type" value="Genomic_DNA"/>
</dbReference>
<protein>
    <submittedName>
        <fullName evidence="8">RmuC domain protein</fullName>
    </submittedName>
</protein>
<keyword evidence="7" id="KW-0472">Membrane</keyword>
<dbReference type="Proteomes" id="UP000005546">
    <property type="component" value="Unassembled WGS sequence"/>
</dbReference>
<keyword evidence="3 5" id="KW-0175">Coiled coil</keyword>
<name>F3QWJ4_9BACT</name>
<dbReference type="AlphaFoldDB" id="F3QWJ4"/>
<dbReference type="GO" id="GO:0006310">
    <property type="term" value="P:DNA recombination"/>
    <property type="evidence" value="ECO:0007669"/>
    <property type="project" value="UniProtKB-KW"/>
</dbReference>
<dbReference type="PANTHER" id="PTHR30563">
    <property type="entry name" value="DNA RECOMBINATION PROTEIN RMUC"/>
    <property type="match status" value="1"/>
</dbReference>
<proteinExistence type="inferred from homology"/>
<evidence type="ECO:0000313" key="8">
    <source>
        <dbReference type="EMBL" id="EGG51900.1"/>
    </source>
</evidence>
<dbReference type="eggNOG" id="COG1322">
    <property type="taxonomic scope" value="Bacteria"/>
</dbReference>
<keyword evidence="7" id="KW-0812">Transmembrane</keyword>
<comment type="caution">
    <text evidence="8">The sequence shown here is derived from an EMBL/GenBank/DDBJ whole genome shotgun (WGS) entry which is preliminary data.</text>
</comment>
<comment type="function">
    <text evidence="1">Involved in DNA recombination.</text>
</comment>
<dbReference type="PANTHER" id="PTHR30563:SF0">
    <property type="entry name" value="DNA RECOMBINATION PROTEIN RMUC"/>
    <property type="match status" value="1"/>
</dbReference>
<reference evidence="8 9" key="1">
    <citation type="submission" date="2011-02" db="EMBL/GenBank/DDBJ databases">
        <authorList>
            <person name="Weinstock G."/>
            <person name="Sodergren E."/>
            <person name="Clifton S."/>
            <person name="Fulton L."/>
            <person name="Fulton B."/>
            <person name="Courtney L."/>
            <person name="Fronick C."/>
            <person name="Harrison M."/>
            <person name="Strong C."/>
            <person name="Farmer C."/>
            <person name="Delahaunty K."/>
            <person name="Markovic C."/>
            <person name="Hall O."/>
            <person name="Minx P."/>
            <person name="Tomlinson C."/>
            <person name="Mitreva M."/>
            <person name="Hou S."/>
            <person name="Chen J."/>
            <person name="Wollam A."/>
            <person name="Pepin K.H."/>
            <person name="Johnson M."/>
            <person name="Bhonagiri V."/>
            <person name="Zhang X."/>
            <person name="Suruliraj S."/>
            <person name="Warren W."/>
            <person name="Chinwalla A."/>
            <person name="Mardis E.R."/>
            <person name="Wilson R.K."/>
        </authorList>
    </citation>
    <scope>NUCLEOTIDE SEQUENCE [LARGE SCALE GENOMIC DNA]</scope>
    <source>
        <strain evidence="8 9">YIT 11841</strain>
    </source>
</reference>
<evidence type="ECO:0000313" key="9">
    <source>
        <dbReference type="Proteomes" id="UP000005546"/>
    </source>
</evidence>
<feature type="region of interest" description="Disordered" evidence="6">
    <location>
        <begin position="663"/>
        <end position="684"/>
    </location>
</feature>
<evidence type="ECO:0000256" key="6">
    <source>
        <dbReference type="SAM" id="MobiDB-lite"/>
    </source>
</evidence>
<dbReference type="InterPro" id="IPR003798">
    <property type="entry name" value="DNA_recombination_RmuC"/>
</dbReference>
<accession>F3QWJ4</accession>
<keyword evidence="9" id="KW-1185">Reference proteome</keyword>
<keyword evidence="4" id="KW-0233">DNA recombination</keyword>
<keyword evidence="7" id="KW-1133">Transmembrane helix</keyword>